<proteinExistence type="predicted"/>
<organism evidence="2 3">
    <name type="scientific">Spirosoma aureum</name>
    <dbReference type="NCBI Taxonomy" id="2692134"/>
    <lineage>
        <taxon>Bacteria</taxon>
        <taxon>Pseudomonadati</taxon>
        <taxon>Bacteroidota</taxon>
        <taxon>Cytophagia</taxon>
        <taxon>Cytophagales</taxon>
        <taxon>Cytophagaceae</taxon>
        <taxon>Spirosoma</taxon>
    </lineage>
</organism>
<accession>A0A6G9AMW9</accession>
<evidence type="ECO:0000256" key="1">
    <source>
        <dbReference type="SAM" id="Phobius"/>
    </source>
</evidence>
<name>A0A6G9AMW9_9BACT</name>
<dbReference type="RefSeq" id="WP_167209003.1">
    <property type="nucleotide sequence ID" value="NZ_CP050063.1"/>
</dbReference>
<sequence length="119" mass="13679">MIDKLGFPSILANRWPHCHQERFFVVVSAFNLPKFDQMHAPCAVCGLNFESETGFYTGSLYVSYALFVAWTLTNFGLFALFLGIDVLSFLWPLIGSNAVLTPYFFRLACRIWFRIFMST</sequence>
<evidence type="ECO:0000313" key="2">
    <source>
        <dbReference type="EMBL" id="QIP13689.1"/>
    </source>
</evidence>
<dbReference type="AlphaFoldDB" id="A0A6G9AMW9"/>
<gene>
    <name evidence="2" type="ORF">G8759_14195</name>
</gene>
<protein>
    <submittedName>
        <fullName evidence="2">DUF983 domain-containing protein</fullName>
    </submittedName>
</protein>
<keyword evidence="3" id="KW-1185">Reference proteome</keyword>
<reference evidence="2 3" key="1">
    <citation type="submission" date="2020-03" db="EMBL/GenBank/DDBJ databases">
        <authorList>
            <person name="Kim M.K."/>
        </authorList>
    </citation>
    <scope>NUCLEOTIDE SEQUENCE [LARGE SCALE GENOMIC DNA]</scope>
    <source>
        <strain evidence="2 3">BT328</strain>
    </source>
</reference>
<dbReference type="KEGG" id="spib:G8759_14195"/>
<keyword evidence="1" id="KW-1133">Transmembrane helix</keyword>
<keyword evidence="1" id="KW-0812">Transmembrane</keyword>
<feature type="transmembrane region" description="Helical" evidence="1">
    <location>
        <begin position="90"/>
        <end position="113"/>
    </location>
</feature>
<dbReference type="Proteomes" id="UP000501802">
    <property type="component" value="Chromosome"/>
</dbReference>
<keyword evidence="1" id="KW-0472">Membrane</keyword>
<evidence type="ECO:0000313" key="3">
    <source>
        <dbReference type="Proteomes" id="UP000501802"/>
    </source>
</evidence>
<feature type="transmembrane region" description="Helical" evidence="1">
    <location>
        <begin position="61"/>
        <end position="84"/>
    </location>
</feature>
<dbReference type="EMBL" id="CP050063">
    <property type="protein sequence ID" value="QIP13689.1"/>
    <property type="molecule type" value="Genomic_DNA"/>
</dbReference>